<dbReference type="GO" id="GO:0000155">
    <property type="term" value="F:phosphorelay sensor kinase activity"/>
    <property type="evidence" value="ECO:0007669"/>
    <property type="project" value="InterPro"/>
</dbReference>
<comment type="function">
    <text evidence="9">May play the central regulatory role in sporulation. It may be an element of the effector pathway responsible for the activation of sporulation genes in response to nutritional stress. Spo0A may act in concert with spo0H (a sigma factor) to control the expression of some genes that are critical to the sporulation process.</text>
</comment>
<dbReference type="SUPFAM" id="SSF54427">
    <property type="entry name" value="NTF2-like"/>
    <property type="match status" value="1"/>
</dbReference>
<evidence type="ECO:0000256" key="1">
    <source>
        <dbReference type="ARBA" id="ARBA00000085"/>
    </source>
</evidence>
<dbReference type="EC" id="2.7.13.3" evidence="3"/>
<dbReference type="InterPro" id="IPR003594">
    <property type="entry name" value="HATPase_dom"/>
</dbReference>
<evidence type="ECO:0000256" key="3">
    <source>
        <dbReference type="ARBA" id="ARBA00012438"/>
    </source>
</evidence>
<dbReference type="SMART" id="SM00387">
    <property type="entry name" value="HATPase_c"/>
    <property type="match status" value="1"/>
</dbReference>
<dbReference type="InterPro" id="IPR011006">
    <property type="entry name" value="CheY-like_superfamily"/>
</dbReference>
<dbReference type="Gene3D" id="3.30.565.10">
    <property type="entry name" value="Histidine kinase-like ATPase, C-terminal domain"/>
    <property type="match status" value="1"/>
</dbReference>
<dbReference type="Proteomes" id="UP000286595">
    <property type="component" value="Unassembled WGS sequence"/>
</dbReference>
<dbReference type="InterPro" id="IPR004358">
    <property type="entry name" value="Sig_transdc_His_kin-like_C"/>
</dbReference>
<name>A0A3R6GHM7_9FIRM</name>
<evidence type="ECO:0000313" key="15">
    <source>
        <dbReference type="Proteomes" id="UP000286595"/>
    </source>
</evidence>
<proteinExistence type="predicted"/>
<dbReference type="InterPro" id="IPR032710">
    <property type="entry name" value="NTF2-like_dom_sf"/>
</dbReference>
<keyword evidence="7" id="KW-0418">Kinase</keyword>
<dbReference type="FunFam" id="3.30.565.10:FF:000006">
    <property type="entry name" value="Sensor histidine kinase WalK"/>
    <property type="match status" value="1"/>
</dbReference>
<sequence length="674" mass="76887">MDDFKKLTEQLLKIYINAGSVNNLGIENYFDENISLIGTGKHELFTNLHEFLESFKFDVKRRGKIRLEVRNLHQEEERLDDDHVLAHGTVDFTGLFKDGSICFKMETRFTIIYKWTNGKWLVQHLHHSTPDLEQMDGEEFPLALGKQVKKTRQALHALGTAYYHISRLNLKTKKIELVKRSREMDMGIKENTADWDPQFKIIEDIIAEPFVQKYMGFFDIQTMAARLHNKESMSSEFKKKDGSWFLSMVVPQSYDKNGNVTSVLFANRDVTDEKLRELKQEEELREAKLKAECANKAKSSFLLNMSHDIRTPMNAIIGYAELASRHLQETDKLGRYLEEIQICGKELLSMLGNVLDLARIENNKVEMEYTVSNVHECFENCVIMFQQQAESKNQTISLTEQIMYPYVYMDEPHLSEVCLNIISNAIKYTNTGGWISCNVVQKSCEKEDWCNMIISITDNGIGMSEEFQKRVFETFERERNTTSSHIEGSGIGMGITKKLVELMDGTIEVKSKQGKGSTFTVTIPCRKASEDDSLVKKNSNLRNKNCLNGVRILLVEDNEINTEIATELLTEEGCIVETANDGVACIDMIEKADADYYKMILMDIQMPVMNGYDATLAIRKMKDTKKARIPIIAMTANAFAEDAQKGLSVGMNAHVAKPVDMNILVPTMLKFLGL</sequence>
<dbReference type="Pfam" id="PF13474">
    <property type="entry name" value="SnoaL_3"/>
    <property type="match status" value="1"/>
</dbReference>
<dbReference type="Pfam" id="PF02518">
    <property type="entry name" value="HATPase_c"/>
    <property type="match status" value="1"/>
</dbReference>
<dbReference type="CDD" id="cd00082">
    <property type="entry name" value="HisKA"/>
    <property type="match status" value="1"/>
</dbReference>
<dbReference type="PROSITE" id="PS50113">
    <property type="entry name" value="PAC"/>
    <property type="match status" value="1"/>
</dbReference>
<evidence type="ECO:0000256" key="9">
    <source>
        <dbReference type="ARBA" id="ARBA00024867"/>
    </source>
</evidence>
<dbReference type="InterPro" id="IPR036890">
    <property type="entry name" value="HATPase_C_sf"/>
</dbReference>
<evidence type="ECO:0000256" key="2">
    <source>
        <dbReference type="ARBA" id="ARBA00004370"/>
    </source>
</evidence>
<evidence type="ECO:0000259" key="12">
    <source>
        <dbReference type="PROSITE" id="PS50110"/>
    </source>
</evidence>
<feature type="modified residue" description="4-aspartylphosphate" evidence="10">
    <location>
        <position position="603"/>
    </location>
</feature>
<protein>
    <recommendedName>
        <fullName evidence="4">Stage 0 sporulation protein A homolog</fullName>
        <ecNumber evidence="3">2.7.13.3</ecNumber>
    </recommendedName>
</protein>
<dbReference type="Pfam" id="PF00512">
    <property type="entry name" value="HisKA"/>
    <property type="match status" value="1"/>
</dbReference>
<dbReference type="Gene3D" id="3.10.450.50">
    <property type="match status" value="1"/>
</dbReference>
<evidence type="ECO:0000259" key="13">
    <source>
        <dbReference type="PROSITE" id="PS50113"/>
    </source>
</evidence>
<feature type="domain" description="PAC" evidence="13">
    <location>
        <begin position="231"/>
        <end position="282"/>
    </location>
</feature>
<dbReference type="SUPFAM" id="SSF47384">
    <property type="entry name" value="Homodimeric domain of signal transducing histidine kinase"/>
    <property type="match status" value="1"/>
</dbReference>
<evidence type="ECO:0000256" key="4">
    <source>
        <dbReference type="ARBA" id="ARBA00018672"/>
    </source>
</evidence>
<keyword evidence="8" id="KW-0902">Two-component regulatory system</keyword>
<evidence type="ECO:0000259" key="11">
    <source>
        <dbReference type="PROSITE" id="PS50109"/>
    </source>
</evidence>
<evidence type="ECO:0000256" key="5">
    <source>
        <dbReference type="ARBA" id="ARBA00022553"/>
    </source>
</evidence>
<dbReference type="SUPFAM" id="SSF52172">
    <property type="entry name" value="CheY-like"/>
    <property type="match status" value="1"/>
</dbReference>
<evidence type="ECO:0000256" key="10">
    <source>
        <dbReference type="PROSITE-ProRule" id="PRU00169"/>
    </source>
</evidence>
<dbReference type="Pfam" id="PF00072">
    <property type="entry name" value="Response_reg"/>
    <property type="match status" value="1"/>
</dbReference>
<gene>
    <name evidence="14" type="ORF">DW252_00785</name>
</gene>
<dbReference type="SMART" id="SM00448">
    <property type="entry name" value="REC"/>
    <property type="match status" value="1"/>
</dbReference>
<comment type="catalytic activity">
    <reaction evidence="1">
        <text>ATP + protein L-histidine = ADP + protein N-phospho-L-histidine.</text>
        <dbReference type="EC" id="2.7.13.3"/>
    </reaction>
</comment>
<dbReference type="PANTHER" id="PTHR43047">
    <property type="entry name" value="TWO-COMPONENT HISTIDINE PROTEIN KINASE"/>
    <property type="match status" value="1"/>
</dbReference>
<dbReference type="InterPro" id="IPR003661">
    <property type="entry name" value="HisK_dim/P_dom"/>
</dbReference>
<dbReference type="AlphaFoldDB" id="A0A3R6GHM7"/>
<dbReference type="PROSITE" id="PS50109">
    <property type="entry name" value="HIS_KIN"/>
    <property type="match status" value="1"/>
</dbReference>
<dbReference type="GO" id="GO:0005886">
    <property type="term" value="C:plasma membrane"/>
    <property type="evidence" value="ECO:0007669"/>
    <property type="project" value="TreeGrafter"/>
</dbReference>
<evidence type="ECO:0000256" key="7">
    <source>
        <dbReference type="ARBA" id="ARBA00022777"/>
    </source>
</evidence>
<dbReference type="PRINTS" id="PR00344">
    <property type="entry name" value="BCTRLSENSOR"/>
</dbReference>
<comment type="caution">
    <text evidence="14">The sequence shown here is derived from an EMBL/GenBank/DDBJ whole genome shotgun (WGS) entry which is preliminary data.</text>
</comment>
<organism evidence="14 15">
    <name type="scientific">Coprococcus comes</name>
    <dbReference type="NCBI Taxonomy" id="410072"/>
    <lineage>
        <taxon>Bacteria</taxon>
        <taxon>Bacillati</taxon>
        <taxon>Bacillota</taxon>
        <taxon>Clostridia</taxon>
        <taxon>Lachnospirales</taxon>
        <taxon>Lachnospiraceae</taxon>
        <taxon>Coprococcus</taxon>
    </lineage>
</organism>
<feature type="domain" description="Histidine kinase" evidence="11">
    <location>
        <begin position="304"/>
        <end position="527"/>
    </location>
</feature>
<dbReference type="Gene3D" id="1.10.287.130">
    <property type="match status" value="1"/>
</dbReference>
<dbReference type="InterPro" id="IPR001789">
    <property type="entry name" value="Sig_transdc_resp-reg_receiver"/>
</dbReference>
<dbReference type="InterPro" id="IPR037401">
    <property type="entry name" value="SnoaL-like"/>
</dbReference>
<evidence type="ECO:0000313" key="14">
    <source>
        <dbReference type="EMBL" id="RHG62952.1"/>
    </source>
</evidence>
<evidence type="ECO:0000256" key="8">
    <source>
        <dbReference type="ARBA" id="ARBA00023012"/>
    </source>
</evidence>
<dbReference type="CDD" id="cd17546">
    <property type="entry name" value="REC_hyHK_CKI1_RcsC-like"/>
    <property type="match status" value="1"/>
</dbReference>
<keyword evidence="6" id="KW-0808">Transferase</keyword>
<dbReference type="GO" id="GO:0009927">
    <property type="term" value="F:histidine phosphotransfer kinase activity"/>
    <property type="evidence" value="ECO:0007669"/>
    <property type="project" value="TreeGrafter"/>
</dbReference>
<dbReference type="InterPro" id="IPR036097">
    <property type="entry name" value="HisK_dim/P_sf"/>
</dbReference>
<dbReference type="PANTHER" id="PTHR43047:SF72">
    <property type="entry name" value="OSMOSENSING HISTIDINE PROTEIN KINASE SLN1"/>
    <property type="match status" value="1"/>
</dbReference>
<dbReference type="InterPro" id="IPR000700">
    <property type="entry name" value="PAS-assoc_C"/>
</dbReference>
<dbReference type="Gene3D" id="3.30.450.20">
    <property type="entry name" value="PAS domain"/>
    <property type="match status" value="1"/>
</dbReference>
<dbReference type="RefSeq" id="WP_118217257.1">
    <property type="nucleotide sequence ID" value="NZ_QRIM01000001.1"/>
</dbReference>
<dbReference type="SMART" id="SM00388">
    <property type="entry name" value="HisKA"/>
    <property type="match status" value="1"/>
</dbReference>
<dbReference type="Gene3D" id="3.40.50.2300">
    <property type="match status" value="1"/>
</dbReference>
<feature type="domain" description="Response regulatory" evidence="12">
    <location>
        <begin position="551"/>
        <end position="672"/>
    </location>
</feature>
<accession>A0A3R6GHM7</accession>
<dbReference type="SUPFAM" id="SSF55874">
    <property type="entry name" value="ATPase domain of HSP90 chaperone/DNA topoisomerase II/histidine kinase"/>
    <property type="match status" value="1"/>
</dbReference>
<dbReference type="EMBL" id="QRIM01000001">
    <property type="protein sequence ID" value="RHG62952.1"/>
    <property type="molecule type" value="Genomic_DNA"/>
</dbReference>
<reference evidence="14 15" key="1">
    <citation type="submission" date="2018-08" db="EMBL/GenBank/DDBJ databases">
        <title>A genome reference for cultivated species of the human gut microbiota.</title>
        <authorList>
            <person name="Zou Y."/>
            <person name="Xue W."/>
            <person name="Luo G."/>
        </authorList>
    </citation>
    <scope>NUCLEOTIDE SEQUENCE [LARGE SCALE GENOMIC DNA]</scope>
    <source>
        <strain evidence="14 15">AM22-12LB</strain>
    </source>
</reference>
<keyword evidence="5 10" id="KW-0597">Phosphoprotein</keyword>
<dbReference type="PROSITE" id="PS50110">
    <property type="entry name" value="RESPONSE_REGULATORY"/>
    <property type="match status" value="1"/>
</dbReference>
<comment type="subcellular location">
    <subcellularLocation>
        <location evidence="2">Membrane</location>
    </subcellularLocation>
</comment>
<evidence type="ECO:0000256" key="6">
    <source>
        <dbReference type="ARBA" id="ARBA00022679"/>
    </source>
</evidence>
<dbReference type="InterPro" id="IPR005467">
    <property type="entry name" value="His_kinase_dom"/>
</dbReference>